<dbReference type="OrthoDB" id="5138418at2759"/>
<feature type="region of interest" description="Disordered" evidence="1">
    <location>
        <begin position="59"/>
        <end position="97"/>
    </location>
</feature>
<feature type="region of interest" description="Disordered" evidence="1">
    <location>
        <begin position="278"/>
        <end position="307"/>
    </location>
</feature>
<feature type="compositionally biased region" description="Low complexity" evidence="1">
    <location>
        <begin position="396"/>
        <end position="412"/>
    </location>
</feature>
<accession>A0A218YYT9</accession>
<feature type="compositionally biased region" description="Polar residues" evidence="1">
    <location>
        <begin position="325"/>
        <end position="337"/>
    </location>
</feature>
<protein>
    <submittedName>
        <fullName evidence="2">Uncharacterized protein</fullName>
    </submittedName>
</protein>
<feature type="region of interest" description="Disordered" evidence="1">
    <location>
        <begin position="475"/>
        <end position="507"/>
    </location>
</feature>
<evidence type="ECO:0000256" key="1">
    <source>
        <dbReference type="SAM" id="MobiDB-lite"/>
    </source>
</evidence>
<feature type="compositionally biased region" description="Polar residues" evidence="1">
    <location>
        <begin position="59"/>
        <end position="70"/>
    </location>
</feature>
<name>A0A218YYT9_9HELO</name>
<feature type="compositionally biased region" description="Polar residues" evidence="1">
    <location>
        <begin position="491"/>
        <end position="502"/>
    </location>
</feature>
<dbReference type="AlphaFoldDB" id="A0A218YYT9"/>
<dbReference type="Proteomes" id="UP000242519">
    <property type="component" value="Unassembled WGS sequence"/>
</dbReference>
<proteinExistence type="predicted"/>
<organism evidence="2 3">
    <name type="scientific">Diplocarpon coronariae</name>
    <dbReference type="NCBI Taxonomy" id="2795749"/>
    <lineage>
        <taxon>Eukaryota</taxon>
        <taxon>Fungi</taxon>
        <taxon>Dikarya</taxon>
        <taxon>Ascomycota</taxon>
        <taxon>Pezizomycotina</taxon>
        <taxon>Leotiomycetes</taxon>
        <taxon>Helotiales</taxon>
        <taxon>Drepanopezizaceae</taxon>
        <taxon>Diplocarpon</taxon>
    </lineage>
</organism>
<gene>
    <name evidence="2" type="ORF">B2J93_5428</name>
</gene>
<feature type="compositionally biased region" description="Polar residues" evidence="1">
    <location>
        <begin position="370"/>
        <end position="386"/>
    </location>
</feature>
<evidence type="ECO:0000313" key="2">
    <source>
        <dbReference type="EMBL" id="OWP00652.1"/>
    </source>
</evidence>
<feature type="compositionally biased region" description="Basic and acidic residues" evidence="1">
    <location>
        <begin position="76"/>
        <end position="97"/>
    </location>
</feature>
<dbReference type="InParanoid" id="A0A218YYT9"/>
<comment type="caution">
    <text evidence="2">The sequence shown here is derived from an EMBL/GenBank/DDBJ whole genome shotgun (WGS) entry which is preliminary data.</text>
</comment>
<dbReference type="STRING" id="503106.A0A218YYT9"/>
<feature type="region of interest" description="Disordered" evidence="1">
    <location>
        <begin position="1"/>
        <end position="46"/>
    </location>
</feature>
<feature type="compositionally biased region" description="Basic and acidic residues" evidence="1">
    <location>
        <begin position="427"/>
        <end position="454"/>
    </location>
</feature>
<evidence type="ECO:0000313" key="3">
    <source>
        <dbReference type="Proteomes" id="UP000242519"/>
    </source>
</evidence>
<feature type="compositionally biased region" description="Low complexity" evidence="1">
    <location>
        <begin position="338"/>
        <end position="359"/>
    </location>
</feature>
<sequence>MADSLSAIPGAFDFHTTPRNAAPPRLSGAKSHVFQPPHTPNTSASSSLIMTRSTASMMSITSAGQRPAKTTQRKRMREEYHDEAGLETPRSSRYEGENWDSRDEICAPGSPKPFVNTRYALAGGMDTPGMAAQQQGEMQSQYVDAGYRKSLGNIMRPSDRDLWGDHESGADYFGREVNGRGRYSQGFDRPRGDGWSKAAIQVAGAVVGKAWEFCKNSAAVFRGFQAGGGMRYNINPSIPNFEPVEQSVWEEKDDLRGERGSTPLPGQYPVEELEFIPDYMDNPDSERTSPRPAAKRRQISANQECSVNSKEELAKNWVVVPTTYTNTPSKLPAQQRQSRLSMPAASASASRRSLANTSSHRPASRAGFGTPSSARRSGLPSFTSRGSHAGPPGLNSSRASYASPRSPAHSSSKIPRATGSPLRNTHPHVESPSAREARRWGAMKQRESREADESIRRLDAQLKAMIREGKEALGTKIEIQETDDLDLHPGRSQSGNHTSTYGTPDDAPLIGSRILTHADDKKVMIDGVVEAFEFFQGP</sequence>
<reference evidence="2 3" key="1">
    <citation type="submission" date="2017-04" db="EMBL/GenBank/DDBJ databases">
        <title>Draft genome sequence of Marssonina coronaria NL1: causal agent of apple blotch.</title>
        <authorList>
            <person name="Cheng Q."/>
        </authorList>
    </citation>
    <scope>NUCLEOTIDE SEQUENCE [LARGE SCALE GENOMIC DNA]</scope>
    <source>
        <strain evidence="2 3">NL1</strain>
    </source>
</reference>
<keyword evidence="3" id="KW-1185">Reference proteome</keyword>
<feature type="region of interest" description="Disordered" evidence="1">
    <location>
        <begin position="325"/>
        <end position="454"/>
    </location>
</feature>
<dbReference type="EMBL" id="MZNU01000315">
    <property type="protein sequence ID" value="OWP00652.1"/>
    <property type="molecule type" value="Genomic_DNA"/>
</dbReference>